<proteinExistence type="predicted"/>
<dbReference type="AlphaFoldDB" id="A0A0V0GFM0"/>
<protein>
    <submittedName>
        <fullName evidence="2">Putative ovule protein</fullName>
    </submittedName>
</protein>
<dbReference type="PROSITE" id="PS51257">
    <property type="entry name" value="PROKAR_LIPOPROTEIN"/>
    <property type="match status" value="1"/>
</dbReference>
<feature type="signal peptide" evidence="1">
    <location>
        <begin position="1"/>
        <end position="22"/>
    </location>
</feature>
<reference evidence="2" key="1">
    <citation type="submission" date="2015-12" db="EMBL/GenBank/DDBJ databases">
        <title>Gene expression during late stages of embryo sac development: a critical building block for successful pollen-pistil interactions.</title>
        <authorList>
            <person name="Liu Y."/>
            <person name="Joly V."/>
            <person name="Sabar M."/>
            <person name="Matton D.P."/>
        </authorList>
    </citation>
    <scope>NUCLEOTIDE SEQUENCE</scope>
</reference>
<feature type="chain" id="PRO_5006865310" evidence="1">
    <location>
        <begin position="23"/>
        <end position="71"/>
    </location>
</feature>
<sequence>MNKIMVLEGICMLFFILSIASACTRSPSSTSGGCYRLCTDHWIRTRQEIPPPNIDKACRDGSLLEFNCYLE</sequence>
<dbReference type="EMBL" id="GEDG01039684">
    <property type="protein sequence ID" value="JAP07020.1"/>
    <property type="molecule type" value="Transcribed_RNA"/>
</dbReference>
<name>A0A0V0GFM0_SOLCH</name>
<accession>A0A0V0GFM0</accession>
<keyword evidence="1" id="KW-0732">Signal</keyword>
<evidence type="ECO:0000256" key="1">
    <source>
        <dbReference type="SAM" id="SignalP"/>
    </source>
</evidence>
<evidence type="ECO:0000313" key="2">
    <source>
        <dbReference type="EMBL" id="JAP07020.1"/>
    </source>
</evidence>
<organism evidence="2">
    <name type="scientific">Solanum chacoense</name>
    <name type="common">Chaco potato</name>
    <dbReference type="NCBI Taxonomy" id="4108"/>
    <lineage>
        <taxon>Eukaryota</taxon>
        <taxon>Viridiplantae</taxon>
        <taxon>Streptophyta</taxon>
        <taxon>Embryophyta</taxon>
        <taxon>Tracheophyta</taxon>
        <taxon>Spermatophyta</taxon>
        <taxon>Magnoliopsida</taxon>
        <taxon>eudicotyledons</taxon>
        <taxon>Gunneridae</taxon>
        <taxon>Pentapetalae</taxon>
        <taxon>asterids</taxon>
        <taxon>lamiids</taxon>
        <taxon>Solanales</taxon>
        <taxon>Solanaceae</taxon>
        <taxon>Solanoideae</taxon>
        <taxon>Solaneae</taxon>
        <taxon>Solanum</taxon>
    </lineage>
</organism>